<evidence type="ECO:0000259" key="17">
    <source>
        <dbReference type="Pfam" id="PF12804"/>
    </source>
</evidence>
<feature type="domain" description="MobA-like NTP transferase" evidence="17">
    <location>
        <begin position="5"/>
        <end position="146"/>
    </location>
</feature>
<dbReference type="InterPro" id="IPR025877">
    <property type="entry name" value="MobA-like_NTP_Trfase"/>
</dbReference>
<dbReference type="SUPFAM" id="SSF51161">
    <property type="entry name" value="Trimeric LpxA-like enzymes"/>
    <property type="match status" value="1"/>
</dbReference>
<dbReference type="PANTHER" id="PTHR43584">
    <property type="entry name" value="NUCLEOTIDYL TRANSFERASE"/>
    <property type="match status" value="1"/>
</dbReference>
<accession>A0A0F9FIJ3</accession>
<comment type="similarity">
    <text evidence="4">In the N-terminal section; belongs to the N-acetylglucosamine-1-phosphate uridyltransferase family.</text>
</comment>
<keyword evidence="10" id="KW-0133">Cell shape</keyword>
<evidence type="ECO:0000313" key="18">
    <source>
        <dbReference type="EMBL" id="KKL57075.1"/>
    </source>
</evidence>
<keyword evidence="8" id="KW-0479">Metal-binding</keyword>
<evidence type="ECO:0000256" key="1">
    <source>
        <dbReference type="ARBA" id="ARBA00001946"/>
    </source>
</evidence>
<dbReference type="AlphaFoldDB" id="A0A0F9FIJ3"/>
<dbReference type="SUPFAM" id="SSF53448">
    <property type="entry name" value="Nucleotide-diphospho-sugar transferases"/>
    <property type="match status" value="1"/>
</dbReference>
<dbReference type="InterPro" id="IPR001451">
    <property type="entry name" value="Hexapep"/>
</dbReference>
<dbReference type="Gene3D" id="3.90.550.10">
    <property type="entry name" value="Spore Coat Polysaccharide Biosynthesis Protein SpsA, Chain A"/>
    <property type="match status" value="1"/>
</dbReference>
<dbReference type="InterPro" id="IPR011004">
    <property type="entry name" value="Trimer_LpxA-like_sf"/>
</dbReference>
<dbReference type="GO" id="GO:0046872">
    <property type="term" value="F:metal ion binding"/>
    <property type="evidence" value="ECO:0007669"/>
    <property type="project" value="UniProtKB-KW"/>
</dbReference>
<dbReference type="GO" id="GO:0071555">
    <property type="term" value="P:cell wall organization"/>
    <property type="evidence" value="ECO:0007669"/>
    <property type="project" value="UniProtKB-KW"/>
</dbReference>
<dbReference type="Gene3D" id="2.160.10.10">
    <property type="entry name" value="Hexapeptide repeat proteins"/>
    <property type="match status" value="1"/>
</dbReference>
<keyword evidence="14" id="KW-0961">Cell wall biogenesis/degradation</keyword>
<evidence type="ECO:0000256" key="6">
    <source>
        <dbReference type="ARBA" id="ARBA00022679"/>
    </source>
</evidence>
<evidence type="ECO:0000256" key="4">
    <source>
        <dbReference type="ARBA" id="ARBA00007947"/>
    </source>
</evidence>
<evidence type="ECO:0000256" key="16">
    <source>
        <dbReference type="ARBA" id="ARBA00048493"/>
    </source>
</evidence>
<comment type="similarity">
    <text evidence="3">In the C-terminal section; belongs to the transferase hexapeptide repeat family.</text>
</comment>
<keyword evidence="11" id="KW-0573">Peptidoglycan synthesis</keyword>
<comment type="caution">
    <text evidence="18">The sequence shown here is derived from an EMBL/GenBank/DDBJ whole genome shotgun (WGS) entry which is preliminary data.</text>
</comment>
<keyword evidence="5" id="KW-0963">Cytoplasm</keyword>
<keyword evidence="6" id="KW-0808">Transferase</keyword>
<protein>
    <recommendedName>
        <fullName evidence="17">MobA-like NTP transferase domain-containing protein</fullName>
    </recommendedName>
</protein>
<evidence type="ECO:0000256" key="5">
    <source>
        <dbReference type="ARBA" id="ARBA00022490"/>
    </source>
</evidence>
<evidence type="ECO:0000256" key="3">
    <source>
        <dbReference type="ARBA" id="ARBA00007707"/>
    </source>
</evidence>
<dbReference type="PANTHER" id="PTHR43584:SF3">
    <property type="entry name" value="BIFUNCTIONAL PROTEIN GLMU"/>
    <property type="match status" value="1"/>
</dbReference>
<dbReference type="EMBL" id="LAZR01030289">
    <property type="protein sequence ID" value="KKL57075.1"/>
    <property type="molecule type" value="Genomic_DNA"/>
</dbReference>
<keyword evidence="12" id="KW-0511">Multifunctional enzyme</keyword>
<dbReference type="CDD" id="cd02540">
    <property type="entry name" value="GT2_GlmU_N_bac"/>
    <property type="match status" value="1"/>
</dbReference>
<name>A0A0F9FIJ3_9ZZZZ</name>
<comment type="cofactor">
    <cofactor evidence="1">
        <name>Mg(2+)</name>
        <dbReference type="ChEBI" id="CHEBI:18420"/>
    </cofactor>
</comment>
<evidence type="ECO:0000256" key="9">
    <source>
        <dbReference type="ARBA" id="ARBA00022842"/>
    </source>
</evidence>
<comment type="subcellular location">
    <subcellularLocation>
        <location evidence="2">Cytoplasm</location>
    </subcellularLocation>
</comment>
<reference evidence="18" key="1">
    <citation type="journal article" date="2015" name="Nature">
        <title>Complex archaea that bridge the gap between prokaryotes and eukaryotes.</title>
        <authorList>
            <person name="Spang A."/>
            <person name="Saw J.H."/>
            <person name="Jorgensen S.L."/>
            <person name="Zaremba-Niedzwiedzka K."/>
            <person name="Martijn J."/>
            <person name="Lind A.E."/>
            <person name="van Eijk R."/>
            <person name="Schleper C."/>
            <person name="Guy L."/>
            <person name="Ettema T.J."/>
        </authorList>
    </citation>
    <scope>NUCLEOTIDE SEQUENCE</scope>
</reference>
<evidence type="ECO:0000256" key="8">
    <source>
        <dbReference type="ARBA" id="ARBA00022723"/>
    </source>
</evidence>
<proteinExistence type="inferred from homology"/>
<organism evidence="18">
    <name type="scientific">marine sediment metagenome</name>
    <dbReference type="NCBI Taxonomy" id="412755"/>
    <lineage>
        <taxon>unclassified sequences</taxon>
        <taxon>metagenomes</taxon>
        <taxon>ecological metagenomes</taxon>
    </lineage>
</organism>
<evidence type="ECO:0000256" key="2">
    <source>
        <dbReference type="ARBA" id="ARBA00004496"/>
    </source>
</evidence>
<evidence type="ECO:0000256" key="12">
    <source>
        <dbReference type="ARBA" id="ARBA00023268"/>
    </source>
</evidence>
<dbReference type="GO" id="GO:0003977">
    <property type="term" value="F:UDP-N-acetylglucosamine diphosphorylase activity"/>
    <property type="evidence" value="ECO:0007669"/>
    <property type="project" value="UniProtKB-EC"/>
</dbReference>
<dbReference type="GO" id="GO:0019134">
    <property type="term" value="F:glucosamine-1-phosphate N-acetyltransferase activity"/>
    <property type="evidence" value="ECO:0007669"/>
    <property type="project" value="UniProtKB-EC"/>
</dbReference>
<keyword evidence="9" id="KW-0460">Magnesium</keyword>
<sequence>MNTTAIILAAGKGTRMKTSQPKVLHPVCNQPMLTYVLDACREVGCTRLICVVGFGAEKIRAAFADAEDITWIDQHQQLGTGHAVQMCTDTLEGLDGELLVLAGDGPLVQAETLRQLLAVHRRRNCACTLATSIMQSPGSFGRVLRDETGELIGIVEYLDASEQQHQISEVNVSLYCFDTPRLLEVIGDLKNDNAKGEYYLTDTLGMLRARGGSLAAVPAVPEEDVLSINDRVQLADVSRLMQRRIQRWHMLAGVTIEDTGSTWIDPRTTIGPDTVVRPMTVLDGHCRIGRGCVIGPLVHLTDAVVQ</sequence>
<dbReference type="GO" id="GO:0005737">
    <property type="term" value="C:cytoplasm"/>
    <property type="evidence" value="ECO:0007669"/>
    <property type="project" value="UniProtKB-SubCell"/>
</dbReference>
<keyword evidence="7" id="KW-0548">Nucleotidyltransferase</keyword>
<evidence type="ECO:0000256" key="11">
    <source>
        <dbReference type="ARBA" id="ARBA00022984"/>
    </source>
</evidence>
<evidence type="ECO:0000256" key="13">
    <source>
        <dbReference type="ARBA" id="ARBA00023315"/>
    </source>
</evidence>
<keyword evidence="13" id="KW-0012">Acyltransferase</keyword>
<comment type="catalytic activity">
    <reaction evidence="16">
        <text>N-acetyl-alpha-D-glucosamine 1-phosphate + UTP + H(+) = UDP-N-acetyl-alpha-D-glucosamine + diphosphate</text>
        <dbReference type="Rhea" id="RHEA:13509"/>
        <dbReference type="ChEBI" id="CHEBI:15378"/>
        <dbReference type="ChEBI" id="CHEBI:33019"/>
        <dbReference type="ChEBI" id="CHEBI:46398"/>
        <dbReference type="ChEBI" id="CHEBI:57705"/>
        <dbReference type="ChEBI" id="CHEBI:57776"/>
        <dbReference type="EC" id="2.7.7.23"/>
    </reaction>
</comment>
<dbReference type="InterPro" id="IPR050065">
    <property type="entry name" value="GlmU-like"/>
</dbReference>
<dbReference type="InterPro" id="IPR029044">
    <property type="entry name" value="Nucleotide-diphossugar_trans"/>
</dbReference>
<dbReference type="GO" id="GO:0008360">
    <property type="term" value="P:regulation of cell shape"/>
    <property type="evidence" value="ECO:0007669"/>
    <property type="project" value="UniProtKB-KW"/>
</dbReference>
<evidence type="ECO:0000256" key="14">
    <source>
        <dbReference type="ARBA" id="ARBA00023316"/>
    </source>
</evidence>
<dbReference type="Pfam" id="PF00132">
    <property type="entry name" value="Hexapep"/>
    <property type="match status" value="1"/>
</dbReference>
<comment type="catalytic activity">
    <reaction evidence="15">
        <text>alpha-D-glucosamine 1-phosphate + acetyl-CoA = N-acetyl-alpha-D-glucosamine 1-phosphate + CoA + H(+)</text>
        <dbReference type="Rhea" id="RHEA:13725"/>
        <dbReference type="ChEBI" id="CHEBI:15378"/>
        <dbReference type="ChEBI" id="CHEBI:57287"/>
        <dbReference type="ChEBI" id="CHEBI:57288"/>
        <dbReference type="ChEBI" id="CHEBI:57776"/>
        <dbReference type="ChEBI" id="CHEBI:58516"/>
        <dbReference type="EC" id="2.3.1.157"/>
    </reaction>
</comment>
<dbReference type="Pfam" id="PF12804">
    <property type="entry name" value="NTP_transf_3"/>
    <property type="match status" value="1"/>
</dbReference>
<evidence type="ECO:0000256" key="10">
    <source>
        <dbReference type="ARBA" id="ARBA00022960"/>
    </source>
</evidence>
<evidence type="ECO:0000256" key="15">
    <source>
        <dbReference type="ARBA" id="ARBA00048247"/>
    </source>
</evidence>
<gene>
    <name evidence="18" type="ORF">LCGC14_2239060</name>
</gene>
<evidence type="ECO:0000256" key="7">
    <source>
        <dbReference type="ARBA" id="ARBA00022695"/>
    </source>
</evidence>
<dbReference type="GO" id="GO:0009252">
    <property type="term" value="P:peptidoglycan biosynthetic process"/>
    <property type="evidence" value="ECO:0007669"/>
    <property type="project" value="UniProtKB-KW"/>
</dbReference>
<feature type="non-terminal residue" evidence="18">
    <location>
        <position position="306"/>
    </location>
</feature>